<dbReference type="OrthoDB" id="74987at2759"/>
<dbReference type="EMBL" id="VJMH01005389">
    <property type="protein sequence ID" value="KAF0696506.1"/>
    <property type="molecule type" value="Genomic_DNA"/>
</dbReference>
<accession>A0A485KWD3</accession>
<proteinExistence type="predicted"/>
<feature type="coiled-coil region" evidence="1">
    <location>
        <begin position="771"/>
        <end position="847"/>
    </location>
</feature>
<feature type="compositionally biased region" description="Basic and acidic residues" evidence="2">
    <location>
        <begin position="1316"/>
        <end position="1335"/>
    </location>
</feature>
<evidence type="ECO:0000313" key="3">
    <source>
        <dbReference type="EMBL" id="KAF0696506.1"/>
    </source>
</evidence>
<feature type="coiled-coil region" evidence="1">
    <location>
        <begin position="229"/>
        <end position="291"/>
    </location>
</feature>
<name>A0A485KWD3_9STRA</name>
<dbReference type="EMBL" id="CAADRA010005410">
    <property type="protein sequence ID" value="VFT89594.1"/>
    <property type="molecule type" value="Genomic_DNA"/>
</dbReference>
<feature type="region of interest" description="Disordered" evidence="2">
    <location>
        <begin position="1313"/>
        <end position="1349"/>
    </location>
</feature>
<evidence type="ECO:0000313" key="4">
    <source>
        <dbReference type="EMBL" id="VFT89594.1"/>
    </source>
</evidence>
<evidence type="ECO:0000256" key="1">
    <source>
        <dbReference type="SAM" id="Coils"/>
    </source>
</evidence>
<reference evidence="4 5" key="1">
    <citation type="submission" date="2019-03" db="EMBL/GenBank/DDBJ databases">
        <authorList>
            <person name="Gaulin E."/>
            <person name="Dumas B."/>
        </authorList>
    </citation>
    <scope>NUCLEOTIDE SEQUENCE [LARGE SCALE GENOMIC DNA]</scope>
    <source>
        <strain evidence="4">CBS 568.67</strain>
    </source>
</reference>
<protein>
    <submittedName>
        <fullName evidence="4">Aste57867_12744 protein</fullName>
    </submittedName>
</protein>
<feature type="coiled-coil region" evidence="1">
    <location>
        <begin position="661"/>
        <end position="695"/>
    </location>
</feature>
<reference evidence="3" key="2">
    <citation type="submission" date="2019-06" db="EMBL/GenBank/DDBJ databases">
        <title>Genomics analysis of Aphanomyces spp. identifies a new class of oomycete effector associated with host adaptation.</title>
        <authorList>
            <person name="Gaulin E."/>
        </authorList>
    </citation>
    <scope>NUCLEOTIDE SEQUENCE</scope>
    <source>
        <strain evidence="3">CBS 578.67</strain>
    </source>
</reference>
<feature type="coiled-coil region" evidence="1">
    <location>
        <begin position="973"/>
        <end position="1021"/>
    </location>
</feature>
<sequence>MEEKTKYKERYTALQQTYEARLQSIGGRFEAALQEIYADESLALLQQDTISRDFIGQRIHELVAHALTDEKEHFIRALSEKLAKKDASLKAVLKEREVVDGQKKAVLDDLRRVAAHVDALQMQMNATASESHAADVEIQRLQRENQGLIEDLAGRDEDAAAWTAEKRAFLEMQQELIRLQAMYSKDQAHFAQNSAAQTTTIADLTAKVEMVELTRAKATTEVTQLSLSLQEKSIALAHAKETIESLRASVRRWEPLDGQLADQAAAHQATLHQLEKERWELQRKYDAVGEQVEALIRDHDEEKTAMEAKLNRQGEDAARALASARETAAAERDAAREKMAVLEETARERDVAWKEALRRVDEMEAKAAASDLAKHEIKVQLTKRVVELEAEVAAAAKKGLEGVELERCAREDVAEQFGAFKRMAELKMQSLTTALQAQKDAAKREMEAEKRVQWQEEASKKHAALVEQMQRKYETAMAALQREAAAARSKAAEVATAYEKKTTQFEWSRLQHEQHQQAELELRRVESKVAESAKHVPGNFVPRTQHKAELDKVEAKLTLRLQTQHQHEKVQWEEKLQRMLEDKAAALQKEIDAWKAAAADEKEQGDECKAALLLERKQNVECRAILEEAMTAKTLLVQRLEEANVNLGRLKALVGDQHKAIKQWETKFTQLQAKHEELRHRLPTLEVEVAEHKEETRMAKEDHLAAMNTIQQLRQDLMNRQSVQCEREAAAQAVLKEKMETMAYLQQMLSDAQTKEAAVMTQLKEEGAIQIKTLEVQISNWETKHNQLHAEVQAKDAEHTRAMDAIDLLEANVARLEGELEASEAEVRELKAKKQQYKQALAAQKENLTASQYAQETWKHEMVVHETTRLQQWIGHVEVLQSQLHSLKVDFKTAQQTVRRLLQQDRHQYTDVCQQIGRKAQKLMEQMHAMYTKQLMDLKLKEEQVTRDQLAKAKEENAIALTALSKSLEADWLERLQMQKEDAKRNEDSLRQLIQEKETKIDKLNSEIRKLSTEGQTLQQQLEFSRHGGAKEIEFLKLQLVERDGSLHDKNSQIQTIERTLSAFQTDLQTETQRTAAACEALTRLSHGVLKQSSTALVDLNESLPVFRKSIQMWSDQMAQSIQLNQEQAIAGAVQPFKEELLRAPQVLGRKDSEFSKSVLAMAAPMADELATGKETIGRLTAECQQLKTELDKINSRSSELERTCEALGQEKEHLQAYLELAQTELKSVRSAFSTQMHEAVVQSEDAVEQLKEAWTKEAERLKHEHEQAIHEMEQEVDDAMRQNTKLRVAMADQEAKLKDEVKELVRRNHALARQQRVDETRRPATDRSRLRTQEASRQANSSRQSNSMRELSILMEESLKASQQDFQAKMLLRE</sequence>
<feature type="compositionally biased region" description="Low complexity" evidence="2">
    <location>
        <begin position="1336"/>
        <end position="1348"/>
    </location>
</feature>
<feature type="coiled-coil region" evidence="1">
    <location>
        <begin position="1177"/>
        <end position="1211"/>
    </location>
</feature>
<gene>
    <name evidence="4" type="primary">Aste57867_12744</name>
    <name evidence="3" type="ORF">As57867_012696</name>
    <name evidence="4" type="ORF">ASTE57867_12744</name>
</gene>
<feature type="coiled-coil region" evidence="1">
    <location>
        <begin position="569"/>
        <end position="604"/>
    </location>
</feature>
<organism evidence="4 5">
    <name type="scientific">Aphanomyces stellatus</name>
    <dbReference type="NCBI Taxonomy" id="120398"/>
    <lineage>
        <taxon>Eukaryota</taxon>
        <taxon>Sar</taxon>
        <taxon>Stramenopiles</taxon>
        <taxon>Oomycota</taxon>
        <taxon>Saprolegniomycetes</taxon>
        <taxon>Saprolegniales</taxon>
        <taxon>Verrucalvaceae</taxon>
        <taxon>Aphanomyces</taxon>
    </lineage>
</organism>
<evidence type="ECO:0000313" key="5">
    <source>
        <dbReference type="Proteomes" id="UP000332933"/>
    </source>
</evidence>
<dbReference type="Proteomes" id="UP000332933">
    <property type="component" value="Unassembled WGS sequence"/>
</dbReference>
<keyword evidence="5" id="KW-1185">Reference proteome</keyword>
<feature type="coiled-coil region" evidence="1">
    <location>
        <begin position="432"/>
        <end position="535"/>
    </location>
</feature>
<evidence type="ECO:0000256" key="2">
    <source>
        <dbReference type="SAM" id="MobiDB-lite"/>
    </source>
</evidence>
<keyword evidence="1" id="KW-0175">Coiled coil</keyword>